<comment type="caution">
    <text evidence="8">The sequence shown here is derived from an EMBL/GenBank/DDBJ whole genome shotgun (WGS) entry which is preliminary data.</text>
</comment>
<dbReference type="InterPro" id="IPR018499">
    <property type="entry name" value="Tetraspanin/Peripherin"/>
</dbReference>
<dbReference type="PANTHER" id="PTHR19282:SF41">
    <property type="entry name" value="TETRASPANIN-9"/>
    <property type="match status" value="1"/>
</dbReference>
<evidence type="ECO:0000313" key="8">
    <source>
        <dbReference type="EMBL" id="KAB0394614.1"/>
    </source>
</evidence>
<keyword evidence="3 7" id="KW-0812">Transmembrane</keyword>
<dbReference type="InterPro" id="IPR018503">
    <property type="entry name" value="Tetraspanin_CS"/>
</dbReference>
<dbReference type="OrthoDB" id="432835at2759"/>
<keyword evidence="9" id="KW-1185">Reference proteome</keyword>
<dbReference type="PRINTS" id="PR00259">
    <property type="entry name" value="TMFOUR"/>
</dbReference>
<dbReference type="AlphaFoldDB" id="A0A643C374"/>
<evidence type="ECO:0000256" key="4">
    <source>
        <dbReference type="ARBA" id="ARBA00022989"/>
    </source>
</evidence>
<keyword evidence="6" id="KW-0325">Glycoprotein</keyword>
<evidence type="ECO:0000256" key="2">
    <source>
        <dbReference type="ARBA" id="ARBA00006840"/>
    </source>
</evidence>
<feature type="transmembrane region" description="Helical" evidence="7">
    <location>
        <begin position="144"/>
        <end position="169"/>
    </location>
</feature>
<evidence type="ECO:0000256" key="1">
    <source>
        <dbReference type="ARBA" id="ARBA00004141"/>
    </source>
</evidence>
<evidence type="ECO:0000256" key="7">
    <source>
        <dbReference type="SAM" id="Phobius"/>
    </source>
</evidence>
<dbReference type="Pfam" id="PF00335">
    <property type="entry name" value="Tetraspanin"/>
    <property type="match status" value="1"/>
</dbReference>
<dbReference type="PROSITE" id="PS00421">
    <property type="entry name" value="TM4_1"/>
    <property type="match status" value="1"/>
</dbReference>
<feature type="transmembrane region" description="Helical" evidence="7">
    <location>
        <begin position="114"/>
        <end position="138"/>
    </location>
</feature>
<accession>A0A643C374</accession>
<name>A0A643C374_BALPH</name>
<reference evidence="8 9" key="1">
    <citation type="journal article" date="2019" name="PLoS ONE">
        <title>Genomic analyses reveal an absence of contemporary introgressive admixture between fin whales and blue whales, despite known hybrids.</title>
        <authorList>
            <person name="Westbury M.V."/>
            <person name="Petersen B."/>
            <person name="Lorenzen E.D."/>
        </authorList>
    </citation>
    <scope>NUCLEOTIDE SEQUENCE [LARGE SCALE GENOMIC DNA]</scope>
    <source>
        <strain evidence="8">FinWhale-01</strain>
    </source>
</reference>
<sequence>MGVGVETGLSKALLVAVQSSPGDSPSSPSMCRPAILAAQPSGRLTEVALGWRPLVWLLWKAAGAVPGVGSGPVDVSFLVRVLSVVVIVATLVTTIAVTIPAFPTLSGHSFPSLSAANLVIAIGTIVMVTGFLGCLGAIKENRCLLLSFFIVLLVILLAELILITLFFVYMDKVSLPGREGAYGISSPLGVGLGSRRKSSDSSYL</sequence>
<dbReference type="Proteomes" id="UP000437017">
    <property type="component" value="Unassembled WGS sequence"/>
</dbReference>
<organism evidence="8 9">
    <name type="scientific">Balaenoptera physalus</name>
    <name type="common">Fin whale</name>
    <name type="synonym">Balaena physalus</name>
    <dbReference type="NCBI Taxonomy" id="9770"/>
    <lineage>
        <taxon>Eukaryota</taxon>
        <taxon>Metazoa</taxon>
        <taxon>Chordata</taxon>
        <taxon>Craniata</taxon>
        <taxon>Vertebrata</taxon>
        <taxon>Euteleostomi</taxon>
        <taxon>Mammalia</taxon>
        <taxon>Eutheria</taxon>
        <taxon>Laurasiatheria</taxon>
        <taxon>Artiodactyla</taxon>
        <taxon>Whippomorpha</taxon>
        <taxon>Cetacea</taxon>
        <taxon>Mysticeti</taxon>
        <taxon>Balaenopteridae</taxon>
        <taxon>Balaenoptera</taxon>
    </lineage>
</organism>
<dbReference type="GO" id="GO:0005886">
    <property type="term" value="C:plasma membrane"/>
    <property type="evidence" value="ECO:0007669"/>
    <property type="project" value="TreeGrafter"/>
</dbReference>
<protein>
    <recommendedName>
        <fullName evidence="10">Tetraspanin</fullName>
    </recommendedName>
</protein>
<evidence type="ECO:0000256" key="6">
    <source>
        <dbReference type="ARBA" id="ARBA00023180"/>
    </source>
</evidence>
<evidence type="ECO:0000313" key="9">
    <source>
        <dbReference type="Proteomes" id="UP000437017"/>
    </source>
</evidence>
<dbReference type="PANTHER" id="PTHR19282">
    <property type="entry name" value="TETRASPANIN"/>
    <property type="match status" value="1"/>
</dbReference>
<evidence type="ECO:0000256" key="3">
    <source>
        <dbReference type="ARBA" id="ARBA00022692"/>
    </source>
</evidence>
<gene>
    <name evidence="8" type="ORF">E2I00_010964</name>
</gene>
<keyword evidence="4 7" id="KW-1133">Transmembrane helix</keyword>
<comment type="similarity">
    <text evidence="2">Belongs to the tetraspanin (TM4SF) family.</text>
</comment>
<dbReference type="EMBL" id="SGJD01002739">
    <property type="protein sequence ID" value="KAB0394614.1"/>
    <property type="molecule type" value="Genomic_DNA"/>
</dbReference>
<proteinExistence type="inferred from homology"/>
<comment type="subcellular location">
    <subcellularLocation>
        <location evidence="1">Membrane</location>
        <topology evidence="1">Multi-pass membrane protein</topology>
    </subcellularLocation>
</comment>
<feature type="transmembrane region" description="Helical" evidence="7">
    <location>
        <begin position="77"/>
        <end position="102"/>
    </location>
</feature>
<evidence type="ECO:0000256" key="5">
    <source>
        <dbReference type="ARBA" id="ARBA00023136"/>
    </source>
</evidence>
<evidence type="ECO:0008006" key="10">
    <source>
        <dbReference type="Google" id="ProtNLM"/>
    </source>
</evidence>
<keyword evidence="5 7" id="KW-0472">Membrane</keyword>